<keyword evidence="2" id="KW-1185">Reference proteome</keyword>
<dbReference type="AlphaFoldDB" id="A0AAV4TLB5"/>
<protein>
    <submittedName>
        <fullName evidence="1">Uncharacterized protein</fullName>
    </submittedName>
</protein>
<evidence type="ECO:0000313" key="1">
    <source>
        <dbReference type="EMBL" id="GIY46207.1"/>
    </source>
</evidence>
<evidence type="ECO:0000313" key="2">
    <source>
        <dbReference type="Proteomes" id="UP001054945"/>
    </source>
</evidence>
<dbReference type="Proteomes" id="UP001054945">
    <property type="component" value="Unassembled WGS sequence"/>
</dbReference>
<reference evidence="1 2" key="1">
    <citation type="submission" date="2021-06" db="EMBL/GenBank/DDBJ databases">
        <title>Caerostris extrusa draft genome.</title>
        <authorList>
            <person name="Kono N."/>
            <person name="Arakawa K."/>
        </authorList>
    </citation>
    <scope>NUCLEOTIDE SEQUENCE [LARGE SCALE GENOMIC DNA]</scope>
</reference>
<comment type="caution">
    <text evidence="1">The sequence shown here is derived from an EMBL/GenBank/DDBJ whole genome shotgun (WGS) entry which is preliminary data.</text>
</comment>
<gene>
    <name evidence="1" type="ORF">CEXT_120841</name>
</gene>
<sequence>MLIIFKAFHRYENCITNPRKIKEISATNLQSENSSQSWHSINASMGGVPKCLSISSFCQCACEYQDFAKMHVSIKILPKCMSIYHFECLYIQGRRIPNHYFCEEIKIH</sequence>
<accession>A0AAV4TLB5</accession>
<dbReference type="EMBL" id="BPLR01011387">
    <property type="protein sequence ID" value="GIY46207.1"/>
    <property type="molecule type" value="Genomic_DNA"/>
</dbReference>
<organism evidence="1 2">
    <name type="scientific">Caerostris extrusa</name>
    <name type="common">Bark spider</name>
    <name type="synonym">Caerostris bankana</name>
    <dbReference type="NCBI Taxonomy" id="172846"/>
    <lineage>
        <taxon>Eukaryota</taxon>
        <taxon>Metazoa</taxon>
        <taxon>Ecdysozoa</taxon>
        <taxon>Arthropoda</taxon>
        <taxon>Chelicerata</taxon>
        <taxon>Arachnida</taxon>
        <taxon>Araneae</taxon>
        <taxon>Araneomorphae</taxon>
        <taxon>Entelegynae</taxon>
        <taxon>Araneoidea</taxon>
        <taxon>Araneidae</taxon>
        <taxon>Caerostris</taxon>
    </lineage>
</organism>
<name>A0AAV4TLB5_CAEEX</name>
<proteinExistence type="predicted"/>